<accession>A0A3E5BEE4</accession>
<name>A0A3E5BEE4_9BACE</name>
<dbReference type="EMBL" id="QSUL01000006">
    <property type="protein sequence ID" value="RGN35799.1"/>
    <property type="molecule type" value="Genomic_DNA"/>
</dbReference>
<dbReference type="Proteomes" id="UP000260983">
    <property type="component" value="Unassembled WGS sequence"/>
</dbReference>
<dbReference type="AlphaFoldDB" id="A0A3E5BEE4"/>
<protein>
    <submittedName>
        <fullName evidence="1">Uncharacterized protein</fullName>
    </submittedName>
</protein>
<gene>
    <name evidence="1" type="ORF">DXB65_09725</name>
</gene>
<evidence type="ECO:0000313" key="2">
    <source>
        <dbReference type="Proteomes" id="UP000260983"/>
    </source>
</evidence>
<evidence type="ECO:0000313" key="1">
    <source>
        <dbReference type="EMBL" id="RGN35799.1"/>
    </source>
</evidence>
<reference evidence="1 2" key="1">
    <citation type="submission" date="2018-08" db="EMBL/GenBank/DDBJ databases">
        <title>A genome reference for cultivated species of the human gut microbiota.</title>
        <authorList>
            <person name="Zou Y."/>
            <person name="Xue W."/>
            <person name="Luo G."/>
        </authorList>
    </citation>
    <scope>NUCLEOTIDE SEQUENCE [LARGE SCALE GENOMIC DNA]</scope>
    <source>
        <strain evidence="1 2">OM05-15BH</strain>
    </source>
</reference>
<comment type="caution">
    <text evidence="1">The sequence shown here is derived from an EMBL/GenBank/DDBJ whole genome shotgun (WGS) entry which is preliminary data.</text>
</comment>
<proteinExistence type="predicted"/>
<sequence>MYRKVKDKKSKKQRILRKNILYKTNPTKNYYICNQSNINSYSLMMKQLIAYCGLNCENSDARIATANFILPTIH</sequence>
<organism evidence="1 2">
    <name type="scientific">Bacteroides oleiciplenus</name>
    <dbReference type="NCBI Taxonomy" id="626931"/>
    <lineage>
        <taxon>Bacteria</taxon>
        <taxon>Pseudomonadati</taxon>
        <taxon>Bacteroidota</taxon>
        <taxon>Bacteroidia</taxon>
        <taxon>Bacteroidales</taxon>
        <taxon>Bacteroidaceae</taxon>
        <taxon>Bacteroides</taxon>
    </lineage>
</organism>